<dbReference type="InterPro" id="IPR000531">
    <property type="entry name" value="Beta-barrel_TonB"/>
</dbReference>
<comment type="subcellular location">
    <subcellularLocation>
        <location evidence="1 8">Cell outer membrane</location>
        <topology evidence="1 8">Multi-pass membrane protein</topology>
    </subcellularLocation>
</comment>
<keyword evidence="12" id="KW-0675">Receptor</keyword>
<sequence length="896" mass="96249">MRLTSLIYVPGLLGALTLPATLHGQEESIEKLEVTGSRLKRATLETSSPIKVIDREQIEISGVTSVGDLIRKSASSSPTGNFSGSSGFVASGAATIDLLGLGSDRTLVLLDGKRMPIDQGLGAVNIDNIPISLIERIEILSGGASSVYGSDAVGGVVNIITKKEVDGALVSVTATGTQGGGGEETDIQAAFGGKVGPNFNYVVTAGYKGRQPIYKQNRDLAYVKRPERAFTAGNPPAGGYSYRPISLDGEGNYVVGNWTPSESCPAENQVATVPANPLNVYCAGPRAGRPVELIPKKEEAYASAFFNSSISDWNLSGVLTYSNSVNTTDNGVFYSYGYDPYSGAQPTITLTDAEKAGLNLTGAGDVQFVQILAPMPGQPSRTYINTNETYGSNLKLEGDLNNNWTMSSAFSYFISNADREGKNITNKDTLQSLLIAPAGSTPEYSLIDADRDLSVISTAFEDLQSSETSTQASADVFFSGEIGQLGGGAFSLGVGASLVQETFEQNPDEKDTQFNEISESPVFTGTFANSGEGDRNVGSVYAEFNAPLTAAVELDGAIRYDNYSDFGDTTNFGLGAKVKALDSLTFRAKGSTSYKAPLLSYISQEGGGGYYTVLDALNCEQEIKDNQVCDPANPTRQVYVDSKGSDELQPETGVSYTGGFIFEPIQGLALLADYYHVDLESTFKQDEVQEVVDEWYKDNGLEGSSGDNINGNVVGVDSNGIISRISRPYRNLGKLQVRAVNLSTSYREKFGSIRFVYSNEYFRMLSYKLQEAEGKELKEQVGYFGTPDYRYNNSVSLGYDIHSMTVRAQTIAGTEIDPEDADDDSIGSKVGEYTEYDLAYSMNSAGFGSLQIGVNNVFDTIGGIEDGNFLRSESVETTSLYSYTGRSYFVKYTQTF</sequence>
<evidence type="ECO:0000313" key="12">
    <source>
        <dbReference type="EMBL" id="SMF04732.1"/>
    </source>
</evidence>
<protein>
    <submittedName>
        <fullName evidence="12">TonB dependent receptor</fullName>
    </submittedName>
</protein>
<evidence type="ECO:0000256" key="8">
    <source>
        <dbReference type="PROSITE-ProRule" id="PRU01360"/>
    </source>
</evidence>
<dbReference type="STRING" id="1513793.SAMN06296036_10415"/>
<dbReference type="PROSITE" id="PS52016">
    <property type="entry name" value="TONB_DEPENDENT_REC_3"/>
    <property type="match status" value="1"/>
</dbReference>
<keyword evidence="6 8" id="KW-0472">Membrane</keyword>
<dbReference type="AlphaFoldDB" id="A0A1Y6BCV3"/>
<evidence type="ECO:0000256" key="7">
    <source>
        <dbReference type="ARBA" id="ARBA00023237"/>
    </source>
</evidence>
<gene>
    <name evidence="12" type="ORF">SAMN06296036_10415</name>
</gene>
<evidence type="ECO:0000256" key="3">
    <source>
        <dbReference type="ARBA" id="ARBA00022452"/>
    </source>
</evidence>
<organism evidence="12 13">
    <name type="scientific">Pseudobacteriovorax antillogorgiicola</name>
    <dbReference type="NCBI Taxonomy" id="1513793"/>
    <lineage>
        <taxon>Bacteria</taxon>
        <taxon>Pseudomonadati</taxon>
        <taxon>Bdellovibrionota</taxon>
        <taxon>Oligoflexia</taxon>
        <taxon>Oligoflexales</taxon>
        <taxon>Pseudobacteriovoracaceae</taxon>
        <taxon>Pseudobacteriovorax</taxon>
    </lineage>
</organism>
<name>A0A1Y6BCV3_9BACT</name>
<dbReference type="InterPro" id="IPR036942">
    <property type="entry name" value="Beta-barrel_TonB_sf"/>
</dbReference>
<dbReference type="EMBL" id="FWZT01000004">
    <property type="protein sequence ID" value="SMF04732.1"/>
    <property type="molecule type" value="Genomic_DNA"/>
</dbReference>
<dbReference type="GO" id="GO:0009279">
    <property type="term" value="C:cell outer membrane"/>
    <property type="evidence" value="ECO:0007669"/>
    <property type="project" value="UniProtKB-SubCell"/>
</dbReference>
<evidence type="ECO:0000256" key="9">
    <source>
        <dbReference type="RuleBase" id="RU003357"/>
    </source>
</evidence>
<dbReference type="PANTHER" id="PTHR47234">
    <property type="match status" value="1"/>
</dbReference>
<evidence type="ECO:0000256" key="5">
    <source>
        <dbReference type="ARBA" id="ARBA00023077"/>
    </source>
</evidence>
<evidence type="ECO:0000256" key="1">
    <source>
        <dbReference type="ARBA" id="ARBA00004571"/>
    </source>
</evidence>
<keyword evidence="4 8" id="KW-0812">Transmembrane</keyword>
<evidence type="ECO:0000313" key="13">
    <source>
        <dbReference type="Proteomes" id="UP000192907"/>
    </source>
</evidence>
<dbReference type="OrthoDB" id="6276154at2"/>
<comment type="similarity">
    <text evidence="8 9">Belongs to the TonB-dependent receptor family.</text>
</comment>
<accession>A0A1Y6BCV3</accession>
<dbReference type="Proteomes" id="UP000192907">
    <property type="component" value="Unassembled WGS sequence"/>
</dbReference>
<feature type="domain" description="TonB-dependent receptor-like beta-barrel" evidence="10">
    <location>
        <begin position="324"/>
        <end position="857"/>
    </location>
</feature>
<dbReference type="InterPro" id="IPR012910">
    <property type="entry name" value="Plug_dom"/>
</dbReference>
<dbReference type="Gene3D" id="2.170.130.10">
    <property type="entry name" value="TonB-dependent receptor, plug domain"/>
    <property type="match status" value="1"/>
</dbReference>
<dbReference type="SUPFAM" id="SSF56935">
    <property type="entry name" value="Porins"/>
    <property type="match status" value="1"/>
</dbReference>
<evidence type="ECO:0000256" key="2">
    <source>
        <dbReference type="ARBA" id="ARBA00022448"/>
    </source>
</evidence>
<keyword evidence="13" id="KW-1185">Reference proteome</keyword>
<dbReference type="Pfam" id="PF07715">
    <property type="entry name" value="Plug"/>
    <property type="match status" value="1"/>
</dbReference>
<proteinExistence type="inferred from homology"/>
<dbReference type="Gene3D" id="2.40.170.20">
    <property type="entry name" value="TonB-dependent receptor, beta-barrel domain"/>
    <property type="match status" value="1"/>
</dbReference>
<dbReference type="RefSeq" id="WP_132317033.1">
    <property type="nucleotide sequence ID" value="NZ_FWZT01000004.1"/>
</dbReference>
<evidence type="ECO:0000259" key="10">
    <source>
        <dbReference type="Pfam" id="PF00593"/>
    </source>
</evidence>
<dbReference type="Pfam" id="PF00593">
    <property type="entry name" value="TonB_dep_Rec_b-barrel"/>
    <property type="match status" value="1"/>
</dbReference>
<feature type="domain" description="TonB-dependent receptor plug" evidence="11">
    <location>
        <begin position="44"/>
        <end position="156"/>
    </location>
</feature>
<keyword evidence="5 9" id="KW-0798">TonB box</keyword>
<keyword evidence="7 8" id="KW-0998">Cell outer membrane</keyword>
<dbReference type="InterPro" id="IPR039426">
    <property type="entry name" value="TonB-dep_rcpt-like"/>
</dbReference>
<keyword evidence="2 8" id="KW-0813">Transport</keyword>
<reference evidence="13" key="1">
    <citation type="submission" date="2017-04" db="EMBL/GenBank/DDBJ databases">
        <authorList>
            <person name="Varghese N."/>
            <person name="Submissions S."/>
        </authorList>
    </citation>
    <scope>NUCLEOTIDE SEQUENCE [LARGE SCALE GENOMIC DNA]</scope>
    <source>
        <strain evidence="13">RKEM611</strain>
    </source>
</reference>
<dbReference type="PANTHER" id="PTHR47234:SF1">
    <property type="entry name" value="TONB-DEPENDENT RECEPTOR"/>
    <property type="match status" value="1"/>
</dbReference>
<keyword evidence="3 8" id="KW-1134">Transmembrane beta strand</keyword>
<evidence type="ECO:0000259" key="11">
    <source>
        <dbReference type="Pfam" id="PF07715"/>
    </source>
</evidence>
<dbReference type="InterPro" id="IPR037066">
    <property type="entry name" value="Plug_dom_sf"/>
</dbReference>
<evidence type="ECO:0000256" key="4">
    <source>
        <dbReference type="ARBA" id="ARBA00022692"/>
    </source>
</evidence>
<evidence type="ECO:0000256" key="6">
    <source>
        <dbReference type="ARBA" id="ARBA00023136"/>
    </source>
</evidence>